<proteinExistence type="predicted"/>
<feature type="region of interest" description="Disordered" evidence="1">
    <location>
        <begin position="277"/>
        <end position="297"/>
    </location>
</feature>
<keyword evidence="2" id="KW-0472">Membrane</keyword>
<reference evidence="3" key="1">
    <citation type="journal article" date="2020" name="mSystems">
        <title>Genome- and Community-Level Interaction Insights into Carbon Utilization and Element Cycling Functions of Hydrothermarchaeota in Hydrothermal Sediment.</title>
        <authorList>
            <person name="Zhou Z."/>
            <person name="Liu Y."/>
            <person name="Xu W."/>
            <person name="Pan J."/>
            <person name="Luo Z.H."/>
            <person name="Li M."/>
        </authorList>
    </citation>
    <scope>NUCLEOTIDE SEQUENCE [LARGE SCALE GENOMIC DNA]</scope>
    <source>
        <strain evidence="3">HyVt-493</strain>
    </source>
</reference>
<evidence type="ECO:0000256" key="1">
    <source>
        <dbReference type="SAM" id="MobiDB-lite"/>
    </source>
</evidence>
<sequence length="297" mass="34232">MRVMGMLVILVIAMFIILLSFMTINDKQTNPSENTQTAQTQSSSEATSGSVVSTPLTLPGKQDLQFQYIQEQLKNKRNETELSYQQKIELQRMEFNNLTAQQRMLHEREMQKNAQSNAEKLKQQELQQAYLLKQQEMTKLDKDKQYEAGMTDKLLEFETKKLRMSQTHEEALALQKTNAQQQSALSTILVFSALIFTISFAYYIISSHNIYRKKELAKLEHEKLFALKQQEAMQETRIKVLESIADLPGADKKEIIEGLVGLNRTYEELENKADRAPPIEIELTDLNPPQMKQEPKA</sequence>
<keyword evidence="2" id="KW-1133">Transmembrane helix</keyword>
<dbReference type="EMBL" id="DRMS01000470">
    <property type="protein sequence ID" value="HFC93602.1"/>
    <property type="molecule type" value="Genomic_DNA"/>
</dbReference>
<protein>
    <submittedName>
        <fullName evidence="3">Uncharacterized protein</fullName>
    </submittedName>
</protein>
<evidence type="ECO:0000256" key="2">
    <source>
        <dbReference type="SAM" id="Phobius"/>
    </source>
</evidence>
<feature type="transmembrane region" description="Helical" evidence="2">
    <location>
        <begin position="184"/>
        <end position="205"/>
    </location>
</feature>
<organism evidence="3">
    <name type="scientific">Leucothrix mucor</name>
    <dbReference type="NCBI Taxonomy" id="45248"/>
    <lineage>
        <taxon>Bacteria</taxon>
        <taxon>Pseudomonadati</taxon>
        <taxon>Pseudomonadota</taxon>
        <taxon>Gammaproteobacteria</taxon>
        <taxon>Thiotrichales</taxon>
        <taxon>Thiotrichaceae</taxon>
        <taxon>Leucothrix</taxon>
    </lineage>
</organism>
<name>A0A7V2T2S6_LEUMU</name>
<gene>
    <name evidence="3" type="ORF">ENJ51_12405</name>
</gene>
<dbReference type="Proteomes" id="UP000885750">
    <property type="component" value="Unassembled WGS sequence"/>
</dbReference>
<feature type="region of interest" description="Disordered" evidence="1">
    <location>
        <begin position="30"/>
        <end position="54"/>
    </location>
</feature>
<evidence type="ECO:0000313" key="3">
    <source>
        <dbReference type="EMBL" id="HFC93602.1"/>
    </source>
</evidence>
<accession>A0A7V2T2S6</accession>
<comment type="caution">
    <text evidence="3">The sequence shown here is derived from an EMBL/GenBank/DDBJ whole genome shotgun (WGS) entry which is preliminary data.</text>
</comment>
<feature type="compositionally biased region" description="Low complexity" evidence="1">
    <location>
        <begin position="32"/>
        <end position="54"/>
    </location>
</feature>
<keyword evidence="2" id="KW-0812">Transmembrane</keyword>
<dbReference type="AlphaFoldDB" id="A0A7V2T2S6"/>